<gene>
    <name evidence="2" type="ORF">NO2_0641</name>
</gene>
<dbReference type="AlphaFoldDB" id="A0A388TH66"/>
<reference evidence="2 3" key="1">
    <citation type="journal article" date="2019" name="ISME J.">
        <title>Genome analyses of uncultured TG2/ZB3 bacteria in 'Margulisbacteria' specifically attached to ectosymbiotic spirochetes of protists in the termite gut.</title>
        <authorList>
            <person name="Utami Y.D."/>
            <person name="Kuwahara H."/>
            <person name="Igai K."/>
            <person name="Murakami T."/>
            <person name="Sugaya K."/>
            <person name="Morikawa T."/>
            <person name="Nagura Y."/>
            <person name="Yuki M."/>
            <person name="Deevong P."/>
            <person name="Inoue T."/>
            <person name="Kihara K."/>
            <person name="Lo N."/>
            <person name="Yamada A."/>
            <person name="Ohkuma M."/>
            <person name="Hongoh Y."/>
        </authorList>
    </citation>
    <scope>NUCLEOTIDE SEQUENCE [LARGE SCALE GENOMIC DNA]</scope>
    <source>
        <strain evidence="2">NkOx7-02</strain>
    </source>
</reference>
<sequence>MNATTQILNLLENTKFSAENDLAVWQIGLDMIFKQSARLWEKGTKERQLLLDLLGGKIILSRPAWQKTKGLEPLVVFVQGSVLITLSLLNGIGRSPIAVQKTSSGYKMKILSKLQSIAITPGLFDAETEKLVQEFKHSFFGRALDADFGKNDLLIIKETLKETLARLKNEKAFMEKIADNPLQIFAPNISEENLSGGLFLAISALPAETMNALLMQIGSYLPGELEAKTENRLSVNVRTYFTTSTLDLPELFQKARLLLKLYSGKQRTIITIIVREKVRDFFQELLASTEVKQQVKNNLNATANEQFGLRIQILGGLLKLL</sequence>
<evidence type="ECO:0000256" key="1">
    <source>
        <dbReference type="SAM" id="Coils"/>
    </source>
</evidence>
<proteinExistence type="predicted"/>
<dbReference type="Proteomes" id="UP000275925">
    <property type="component" value="Unassembled WGS sequence"/>
</dbReference>
<dbReference type="EMBL" id="BGZO01000013">
    <property type="protein sequence ID" value="GBR76024.1"/>
    <property type="molecule type" value="Genomic_DNA"/>
</dbReference>
<protein>
    <submittedName>
        <fullName evidence="2">Uncharacterized protein</fullName>
    </submittedName>
</protein>
<organism evidence="2 3">
    <name type="scientific">Candidatus Termititenax persephonae</name>
    <dbReference type="NCBI Taxonomy" id="2218525"/>
    <lineage>
        <taxon>Bacteria</taxon>
        <taxon>Bacillati</taxon>
        <taxon>Candidatus Margulisiibacteriota</taxon>
        <taxon>Candidatus Termititenacia</taxon>
        <taxon>Candidatus Termititenacales</taxon>
        <taxon>Candidatus Termititenacaceae</taxon>
        <taxon>Candidatus Termititenax</taxon>
    </lineage>
</organism>
<name>A0A388TH66_9BACT</name>
<keyword evidence="3" id="KW-1185">Reference proteome</keyword>
<keyword evidence="1" id="KW-0175">Coiled coil</keyword>
<evidence type="ECO:0000313" key="3">
    <source>
        <dbReference type="Proteomes" id="UP000275925"/>
    </source>
</evidence>
<feature type="coiled-coil region" evidence="1">
    <location>
        <begin position="150"/>
        <end position="177"/>
    </location>
</feature>
<accession>A0A388TH66</accession>
<evidence type="ECO:0000313" key="2">
    <source>
        <dbReference type="EMBL" id="GBR76024.1"/>
    </source>
</evidence>
<comment type="caution">
    <text evidence="2">The sequence shown here is derived from an EMBL/GenBank/DDBJ whole genome shotgun (WGS) entry which is preliminary data.</text>
</comment>